<dbReference type="Proteomes" id="UP000275663">
    <property type="component" value="Chromosome"/>
</dbReference>
<dbReference type="RefSeq" id="WP_126127678.1">
    <property type="nucleotide sequence ID" value="NZ_CP034464.1"/>
</dbReference>
<sequence>MLTSLLKFAALLLTVTLMACSPKFDWREVRGSDAPFTILMPAKAASFSRLMELDGVNLNLHMTAADAGGVSFAVGYAKVNESSKIPGVLAAMQAGMLKNIRATSSKPRQSDGSEIEAIGQLQNGQTVKLLGRFVARGNWVYQVVIIGPEKALNADVVDTFLTSFKAG</sequence>
<dbReference type="OrthoDB" id="8686017at2"/>
<gene>
    <name evidence="2" type="ORF">EJN92_09965</name>
</gene>
<dbReference type="PROSITE" id="PS51257">
    <property type="entry name" value="PROKAR_LIPOPROTEIN"/>
    <property type="match status" value="1"/>
</dbReference>
<organism evidence="2 3">
    <name type="scientific">Undibacterium parvum</name>
    <dbReference type="NCBI Taxonomy" id="401471"/>
    <lineage>
        <taxon>Bacteria</taxon>
        <taxon>Pseudomonadati</taxon>
        <taxon>Pseudomonadota</taxon>
        <taxon>Betaproteobacteria</taxon>
        <taxon>Burkholderiales</taxon>
        <taxon>Oxalobacteraceae</taxon>
        <taxon>Undibacterium</taxon>
    </lineage>
</organism>
<feature type="signal peptide" evidence="1">
    <location>
        <begin position="1"/>
        <end position="19"/>
    </location>
</feature>
<dbReference type="AlphaFoldDB" id="A0A3Q9BQL9"/>
<dbReference type="EMBL" id="CP034464">
    <property type="protein sequence ID" value="AZP12296.1"/>
    <property type="molecule type" value="Genomic_DNA"/>
</dbReference>
<feature type="chain" id="PRO_5018608214" description="DUF4252 domain-containing protein" evidence="1">
    <location>
        <begin position="20"/>
        <end position="167"/>
    </location>
</feature>
<evidence type="ECO:0000313" key="3">
    <source>
        <dbReference type="Proteomes" id="UP000275663"/>
    </source>
</evidence>
<keyword evidence="3" id="KW-1185">Reference proteome</keyword>
<keyword evidence="1" id="KW-0732">Signal</keyword>
<name>A0A3Q9BQL9_9BURK</name>
<accession>A0A3Q9BQL9</accession>
<protein>
    <recommendedName>
        <fullName evidence="4">DUF4252 domain-containing protein</fullName>
    </recommendedName>
</protein>
<dbReference type="KEGG" id="upv:EJN92_09965"/>
<proteinExistence type="predicted"/>
<evidence type="ECO:0000313" key="2">
    <source>
        <dbReference type="EMBL" id="AZP12296.1"/>
    </source>
</evidence>
<evidence type="ECO:0008006" key="4">
    <source>
        <dbReference type="Google" id="ProtNLM"/>
    </source>
</evidence>
<reference evidence="2 3" key="1">
    <citation type="journal article" date="2011" name="Int. J. Syst. Evol. Microbiol.">
        <title>Description of Undibacterium oligocarboniphilum sp. nov., isolated from purified water, and Undibacterium pigrum strain CCUG 49012 as the type strain of Undibacterium parvum sp. nov., and emended descriptions of the genus Undibacterium and the species Undibacterium pigrum.</title>
        <authorList>
            <person name="Eder W."/>
            <person name="Wanner G."/>
            <person name="Ludwig W."/>
            <person name="Busse H.J."/>
            <person name="Ziemke-Kageler F."/>
            <person name="Lang E."/>
        </authorList>
    </citation>
    <scope>NUCLEOTIDE SEQUENCE [LARGE SCALE GENOMIC DNA]</scope>
    <source>
        <strain evidence="2 3">DSM 23061</strain>
    </source>
</reference>
<evidence type="ECO:0000256" key="1">
    <source>
        <dbReference type="SAM" id="SignalP"/>
    </source>
</evidence>